<comment type="caution">
    <text evidence="3">The sequence shown here is derived from an EMBL/GenBank/DDBJ whole genome shotgun (WGS) entry which is preliminary data.</text>
</comment>
<dbReference type="Proteomes" id="UP000283090">
    <property type="component" value="Unassembled WGS sequence"/>
</dbReference>
<proteinExistence type="predicted"/>
<feature type="domain" description="Hpc2-related" evidence="2">
    <location>
        <begin position="305"/>
        <end position="346"/>
    </location>
</feature>
<feature type="compositionally biased region" description="Polar residues" evidence="1">
    <location>
        <begin position="15"/>
        <end position="26"/>
    </location>
</feature>
<name>A0A437A1L2_ARTFL</name>
<dbReference type="PANTHER" id="PTHR48125:SF12">
    <property type="entry name" value="AT HOOK TRANSCRIPTION FACTOR FAMILY-RELATED"/>
    <property type="match status" value="1"/>
</dbReference>
<dbReference type="EMBL" id="SAEB01000006">
    <property type="protein sequence ID" value="RVD85024.1"/>
    <property type="molecule type" value="Genomic_DNA"/>
</dbReference>
<feature type="region of interest" description="Disordered" evidence="1">
    <location>
        <begin position="1"/>
        <end position="191"/>
    </location>
</feature>
<protein>
    <recommendedName>
        <fullName evidence="2">Hpc2-related domain-containing protein</fullName>
    </recommendedName>
</protein>
<dbReference type="GeneID" id="93585668"/>
<evidence type="ECO:0000313" key="3">
    <source>
        <dbReference type="EMBL" id="RVD85024.1"/>
    </source>
</evidence>
<dbReference type="AlphaFoldDB" id="A0A437A1L2"/>
<feature type="region of interest" description="Disordered" evidence="1">
    <location>
        <begin position="344"/>
        <end position="436"/>
    </location>
</feature>
<keyword evidence="4" id="KW-1185">Reference proteome</keyword>
<feature type="compositionally biased region" description="Low complexity" evidence="1">
    <location>
        <begin position="143"/>
        <end position="152"/>
    </location>
</feature>
<gene>
    <name evidence="3" type="ORF">DFL_003357</name>
</gene>
<dbReference type="VEuPathDB" id="FungiDB:DFL_003357"/>
<evidence type="ECO:0000259" key="2">
    <source>
        <dbReference type="Pfam" id="PF08729"/>
    </source>
</evidence>
<feature type="compositionally biased region" description="Low complexity" evidence="1">
    <location>
        <begin position="163"/>
        <end position="191"/>
    </location>
</feature>
<dbReference type="Pfam" id="PF08729">
    <property type="entry name" value="HUN"/>
    <property type="match status" value="1"/>
</dbReference>
<dbReference type="InterPro" id="IPR014840">
    <property type="entry name" value="HRD"/>
</dbReference>
<dbReference type="RefSeq" id="XP_067490568.1">
    <property type="nucleotide sequence ID" value="XM_067632284.1"/>
</dbReference>
<dbReference type="PANTHER" id="PTHR48125">
    <property type="entry name" value="LP07818P1"/>
    <property type="match status" value="1"/>
</dbReference>
<dbReference type="STRING" id="97331.A0A437A1L2"/>
<dbReference type="OrthoDB" id="5576775at2759"/>
<sequence length="436" mass="45774">MSYDGSPGHGHRHQSSPYSNNINDSITVAPRSSSTPSHRTSAPSSRPAGTRSSGRFNVSDLVESDPDAPSSSKSLKRKASPERPSNDYSPYPTPDHLPSKQNRASASPALSALLNGSPPLRPTQGSPIANPPPSLTPPTVNASLSITSSTLSPPQPKAITEITKSSSSSTKRTTTSVTSAPASPKPASRATVVPVAKSGGLLAGAFGDVALGDEDPEPLVPTVVLRISLNGETNKYVDVSKLAEEKYGWAALNPRLARAKLRPDASGDEAMMDASESESAMEDKLVGMASDAGMSGLDGKDKPKKRKRRVDEYYDANDPFIDDSEMLWEEQAAASKDGFFVYSGPLVPEGERPQIERTNGGPPKRGRGRGGRGAGTGRGGGNAGKATAPRKPRVTKAVKEKMEKEKEEREKTALKMAAAAAQTGIPPPQAPRPVAV</sequence>
<accession>A0A437A1L2</accession>
<feature type="compositionally biased region" description="Basic and acidic residues" evidence="1">
    <location>
        <begin position="397"/>
        <end position="413"/>
    </location>
</feature>
<evidence type="ECO:0000313" key="4">
    <source>
        <dbReference type="Proteomes" id="UP000283090"/>
    </source>
</evidence>
<feature type="compositionally biased region" description="Low complexity" evidence="1">
    <location>
        <begin position="29"/>
        <end position="48"/>
    </location>
</feature>
<evidence type="ECO:0000256" key="1">
    <source>
        <dbReference type="SAM" id="MobiDB-lite"/>
    </source>
</evidence>
<feature type="compositionally biased region" description="Gly residues" evidence="1">
    <location>
        <begin position="371"/>
        <end position="383"/>
    </location>
</feature>
<feature type="region of interest" description="Disordered" evidence="1">
    <location>
        <begin position="288"/>
        <end position="312"/>
    </location>
</feature>
<organism evidence="3 4">
    <name type="scientific">Arthrobotrys flagrans</name>
    <name type="common">Nematode-trapping fungus</name>
    <name type="synonym">Trichothecium flagrans</name>
    <dbReference type="NCBI Taxonomy" id="97331"/>
    <lineage>
        <taxon>Eukaryota</taxon>
        <taxon>Fungi</taxon>
        <taxon>Dikarya</taxon>
        <taxon>Ascomycota</taxon>
        <taxon>Pezizomycotina</taxon>
        <taxon>Orbiliomycetes</taxon>
        <taxon>Orbiliales</taxon>
        <taxon>Orbiliaceae</taxon>
        <taxon>Arthrobotrys</taxon>
    </lineage>
</organism>
<feature type="compositionally biased region" description="Low complexity" evidence="1">
    <location>
        <begin position="104"/>
        <end position="118"/>
    </location>
</feature>
<feature type="compositionally biased region" description="Pro residues" evidence="1">
    <location>
        <begin position="425"/>
        <end position="436"/>
    </location>
</feature>
<reference evidence="3 4" key="1">
    <citation type="submission" date="2019-01" db="EMBL/GenBank/DDBJ databases">
        <title>Intercellular communication is required for trap formation in the nematode-trapping fungus Duddingtonia flagrans.</title>
        <authorList>
            <person name="Youssar L."/>
            <person name="Wernet V."/>
            <person name="Hensel N."/>
            <person name="Hildebrandt H.-G."/>
            <person name="Fischer R."/>
        </authorList>
    </citation>
    <scope>NUCLEOTIDE SEQUENCE [LARGE SCALE GENOMIC DNA]</scope>
    <source>
        <strain evidence="3 4">CBS H-5679</strain>
    </source>
</reference>